<protein>
    <submittedName>
        <fullName evidence="2">Uncharacterized protein</fullName>
    </submittedName>
</protein>
<sequence>MTNREMVSAAARASAEAAPKPKTTALPPMPADEGSATLTTHEEPIDSPQPNASVKRDPPSDEKPGLSTKR</sequence>
<proteinExistence type="predicted"/>
<keyword evidence="3" id="KW-1185">Reference proteome</keyword>
<organism evidence="2 3">
    <name type="scientific">Methylobacterium cerastii</name>
    <dbReference type="NCBI Taxonomy" id="932741"/>
    <lineage>
        <taxon>Bacteria</taxon>
        <taxon>Pseudomonadati</taxon>
        <taxon>Pseudomonadota</taxon>
        <taxon>Alphaproteobacteria</taxon>
        <taxon>Hyphomicrobiales</taxon>
        <taxon>Methylobacteriaceae</taxon>
        <taxon>Methylobacterium</taxon>
    </lineage>
</organism>
<dbReference type="Proteomes" id="UP001055117">
    <property type="component" value="Unassembled WGS sequence"/>
</dbReference>
<feature type="compositionally biased region" description="Low complexity" evidence="1">
    <location>
        <begin position="8"/>
        <end position="26"/>
    </location>
</feature>
<comment type="caution">
    <text evidence="2">The sequence shown here is derived from an EMBL/GenBank/DDBJ whole genome shotgun (WGS) entry which is preliminary data.</text>
</comment>
<accession>A0ABQ4QGN9</accession>
<dbReference type="EMBL" id="BPQG01000032">
    <property type="protein sequence ID" value="GJD44368.1"/>
    <property type="molecule type" value="Genomic_DNA"/>
</dbReference>
<evidence type="ECO:0000256" key="1">
    <source>
        <dbReference type="SAM" id="MobiDB-lite"/>
    </source>
</evidence>
<evidence type="ECO:0000313" key="2">
    <source>
        <dbReference type="EMBL" id="GJD44368.1"/>
    </source>
</evidence>
<name>A0ABQ4QGN9_9HYPH</name>
<feature type="region of interest" description="Disordered" evidence="1">
    <location>
        <begin position="1"/>
        <end position="70"/>
    </location>
</feature>
<feature type="compositionally biased region" description="Basic and acidic residues" evidence="1">
    <location>
        <begin position="54"/>
        <end position="64"/>
    </location>
</feature>
<evidence type="ECO:0000313" key="3">
    <source>
        <dbReference type="Proteomes" id="UP001055117"/>
    </source>
</evidence>
<gene>
    <name evidence="2" type="ORF">AFCDBAGC_2235</name>
</gene>
<reference evidence="2 3" key="1">
    <citation type="journal article" date="2021" name="Front. Microbiol.">
        <title>Comprehensive Comparative Genomics and Phenotyping of Methylobacterium Species.</title>
        <authorList>
            <person name="Alessa O."/>
            <person name="Ogura Y."/>
            <person name="Fujitani Y."/>
            <person name="Takami H."/>
            <person name="Hayashi T."/>
            <person name="Sahin N."/>
            <person name="Tani A."/>
        </authorList>
    </citation>
    <scope>NUCLEOTIDE SEQUENCE [LARGE SCALE GENOMIC DNA]</scope>
    <source>
        <strain evidence="2 3">DSM 23679</strain>
    </source>
</reference>
<dbReference type="RefSeq" id="WP_238272199.1">
    <property type="nucleotide sequence ID" value="NZ_BPQG01000032.1"/>
</dbReference>